<dbReference type="PANTHER" id="PTHR11061:SF30">
    <property type="entry name" value="TRNA (URACIL(54)-C(5))-METHYLTRANSFERASE"/>
    <property type="match status" value="1"/>
</dbReference>
<organism evidence="6 7">
    <name type="scientific">Demequina muriae</name>
    <dbReference type="NCBI Taxonomy" id="3051664"/>
    <lineage>
        <taxon>Bacteria</taxon>
        <taxon>Bacillati</taxon>
        <taxon>Actinomycetota</taxon>
        <taxon>Actinomycetes</taxon>
        <taxon>Micrococcales</taxon>
        <taxon>Demequinaceae</taxon>
        <taxon>Demequina</taxon>
    </lineage>
</organism>
<reference evidence="6" key="1">
    <citation type="submission" date="2023-06" db="EMBL/GenBank/DDBJ databases">
        <title>Egi l300058.</title>
        <authorList>
            <person name="Gao L."/>
            <person name="Fang B.-Z."/>
            <person name="Li W.-J."/>
        </authorList>
    </citation>
    <scope>NUCLEOTIDE SEQUENCE</scope>
    <source>
        <strain evidence="6">EGI L300058</strain>
    </source>
</reference>
<dbReference type="Gene3D" id="2.40.50.1070">
    <property type="match status" value="1"/>
</dbReference>
<feature type="binding site" evidence="4">
    <location>
        <position position="262"/>
    </location>
    <ligand>
        <name>S-adenosyl-L-methionine</name>
        <dbReference type="ChEBI" id="CHEBI:59789"/>
    </ligand>
</feature>
<dbReference type="PANTHER" id="PTHR11061">
    <property type="entry name" value="RNA M5U METHYLTRANSFERASE"/>
    <property type="match status" value="1"/>
</dbReference>
<sequence>MFCEYYDSGRCGSCTIIETPYPQQLAHKQARVAALLEPLAPGLTWLPSVASRPTEFRTKAKMVVAGTIDAPTIGILDAQGEGQDLRECPLYPAGLAAAFPHLATFVTLARLEPYSVPHRRGELKHVLVTLAPNGDLMVRWVLRSTEALARIRKHLPWLMEQLPRLTVASVNVQAEHKAILEGDTETVLTDRETLTMTVNGVDLHLRPQSFFQTNTDVAASLYRQASTWIDEAAPASLWDLYCGVGGFALHGAAPGRPVTGVETSAQAVASARRTRDDRLAGGDSAMEQVSFVTDDAVAWAVRQADAAQAIVVNPPRRGLGEELSRWLDGSGASTVIYSSCNPDTLARDMAWMPSLTAREARLFDMFPHTTHGEAAVVLQRR</sequence>
<keyword evidence="3 4" id="KW-0949">S-adenosyl-L-methionine</keyword>
<dbReference type="Gene3D" id="3.40.50.150">
    <property type="entry name" value="Vaccinia Virus protein VP39"/>
    <property type="match status" value="1"/>
</dbReference>
<keyword evidence="2 4" id="KW-0808">Transferase</keyword>
<keyword evidence="7" id="KW-1185">Reference proteome</keyword>
<feature type="active site" description="Nucleophile" evidence="4">
    <location>
        <position position="340"/>
    </location>
</feature>
<comment type="caution">
    <text evidence="6">The sequence shown here is derived from an EMBL/GenBank/DDBJ whole genome shotgun (WGS) entry which is preliminary data.</text>
</comment>
<evidence type="ECO:0000256" key="5">
    <source>
        <dbReference type="PROSITE-ProRule" id="PRU10015"/>
    </source>
</evidence>
<comment type="similarity">
    <text evidence="4">Belongs to the class I-like SAM-binding methyltransferase superfamily. RNA M5U methyltransferase family.</text>
</comment>
<evidence type="ECO:0000256" key="1">
    <source>
        <dbReference type="ARBA" id="ARBA00022603"/>
    </source>
</evidence>
<gene>
    <name evidence="6" type="primary">rlmC</name>
    <name evidence="6" type="ORF">QQX02_03805</name>
</gene>
<dbReference type="Pfam" id="PF05958">
    <property type="entry name" value="tRNA_U5-meth_tr"/>
    <property type="match status" value="1"/>
</dbReference>
<evidence type="ECO:0000313" key="7">
    <source>
        <dbReference type="Proteomes" id="UP001172708"/>
    </source>
</evidence>
<dbReference type="EMBL" id="JAUHQA010000001">
    <property type="protein sequence ID" value="MDN4480049.1"/>
    <property type="molecule type" value="Genomic_DNA"/>
</dbReference>
<dbReference type="PROSITE" id="PS01230">
    <property type="entry name" value="TRMA_1"/>
    <property type="match status" value="1"/>
</dbReference>
<feature type="binding site" evidence="4">
    <location>
        <position position="313"/>
    </location>
    <ligand>
        <name>S-adenosyl-L-methionine</name>
        <dbReference type="ChEBI" id="CHEBI:59789"/>
    </ligand>
</feature>
<dbReference type="CDD" id="cd02440">
    <property type="entry name" value="AdoMet_MTases"/>
    <property type="match status" value="1"/>
</dbReference>
<evidence type="ECO:0000313" key="6">
    <source>
        <dbReference type="EMBL" id="MDN4480049.1"/>
    </source>
</evidence>
<protein>
    <submittedName>
        <fullName evidence="6">23S rRNA (Uracil(747)-C(5))-methyltransferase RlmC</fullName>
    </submittedName>
</protein>
<keyword evidence="1 4" id="KW-0489">Methyltransferase</keyword>
<dbReference type="Proteomes" id="UP001172708">
    <property type="component" value="Unassembled WGS sequence"/>
</dbReference>
<evidence type="ECO:0000256" key="4">
    <source>
        <dbReference type="PROSITE-ProRule" id="PRU01024"/>
    </source>
</evidence>
<dbReference type="InterPro" id="IPR010280">
    <property type="entry name" value="U5_MeTrfase_fam"/>
</dbReference>
<proteinExistence type="inferred from homology"/>
<dbReference type="SUPFAM" id="SSF53335">
    <property type="entry name" value="S-adenosyl-L-methionine-dependent methyltransferases"/>
    <property type="match status" value="1"/>
</dbReference>
<evidence type="ECO:0000256" key="3">
    <source>
        <dbReference type="ARBA" id="ARBA00022691"/>
    </source>
</evidence>
<feature type="binding site" evidence="4">
    <location>
        <position position="241"/>
    </location>
    <ligand>
        <name>S-adenosyl-L-methionine</name>
        <dbReference type="ChEBI" id="CHEBI:59789"/>
    </ligand>
</feature>
<feature type="binding site" evidence="4">
    <location>
        <position position="212"/>
    </location>
    <ligand>
        <name>S-adenosyl-L-methionine</name>
        <dbReference type="ChEBI" id="CHEBI:59789"/>
    </ligand>
</feature>
<accession>A0ABT8GFL1</accession>
<name>A0ABT8GFL1_9MICO</name>
<dbReference type="NCBIfam" id="NF002909">
    <property type="entry name" value="PRK03522.2-1"/>
    <property type="match status" value="1"/>
</dbReference>
<dbReference type="PROSITE" id="PS51687">
    <property type="entry name" value="SAM_MT_RNA_M5U"/>
    <property type="match status" value="1"/>
</dbReference>
<dbReference type="InterPro" id="IPR030390">
    <property type="entry name" value="MeTrfase_TrmA_AS"/>
</dbReference>
<evidence type="ECO:0000256" key="2">
    <source>
        <dbReference type="ARBA" id="ARBA00022679"/>
    </source>
</evidence>
<feature type="active site" evidence="5">
    <location>
        <position position="340"/>
    </location>
</feature>
<dbReference type="InterPro" id="IPR029063">
    <property type="entry name" value="SAM-dependent_MTases_sf"/>
</dbReference>